<dbReference type="Proteomes" id="UP000235965">
    <property type="component" value="Unassembled WGS sequence"/>
</dbReference>
<dbReference type="InParanoid" id="A0A2J7PEI1"/>
<evidence type="ECO:0000256" key="1">
    <source>
        <dbReference type="SAM" id="MobiDB-lite"/>
    </source>
</evidence>
<reference evidence="3 4" key="1">
    <citation type="submission" date="2017-12" db="EMBL/GenBank/DDBJ databases">
        <title>Hemimetabolous genomes reveal molecular basis of termite eusociality.</title>
        <authorList>
            <person name="Harrison M.C."/>
            <person name="Jongepier E."/>
            <person name="Robertson H.M."/>
            <person name="Arning N."/>
            <person name="Bitard-Feildel T."/>
            <person name="Chao H."/>
            <person name="Childers C.P."/>
            <person name="Dinh H."/>
            <person name="Doddapaneni H."/>
            <person name="Dugan S."/>
            <person name="Gowin J."/>
            <person name="Greiner C."/>
            <person name="Han Y."/>
            <person name="Hu H."/>
            <person name="Hughes D.S.T."/>
            <person name="Huylmans A.-K."/>
            <person name="Kemena C."/>
            <person name="Kremer L.P.M."/>
            <person name="Lee S.L."/>
            <person name="Lopez-Ezquerra A."/>
            <person name="Mallet L."/>
            <person name="Monroy-Kuhn J.M."/>
            <person name="Moser A."/>
            <person name="Murali S.C."/>
            <person name="Muzny D.M."/>
            <person name="Otani S."/>
            <person name="Piulachs M.-D."/>
            <person name="Poelchau M."/>
            <person name="Qu J."/>
            <person name="Schaub F."/>
            <person name="Wada-Katsumata A."/>
            <person name="Worley K.C."/>
            <person name="Xie Q."/>
            <person name="Ylla G."/>
            <person name="Poulsen M."/>
            <person name="Gibbs R.A."/>
            <person name="Schal C."/>
            <person name="Richards S."/>
            <person name="Belles X."/>
            <person name="Korb J."/>
            <person name="Bornberg-Bauer E."/>
        </authorList>
    </citation>
    <scope>NUCLEOTIDE SEQUENCE [LARGE SCALE GENOMIC DNA]</scope>
    <source>
        <tissue evidence="3">Whole body</tissue>
    </source>
</reference>
<comment type="caution">
    <text evidence="3">The sequence shown here is derived from an EMBL/GenBank/DDBJ whole genome shotgun (WGS) entry which is preliminary data.</text>
</comment>
<dbReference type="PANTHER" id="PTHR10174:SF226">
    <property type="entry name" value="CLAVESIN-1-LIKE PROTEIN"/>
    <property type="match status" value="1"/>
</dbReference>
<dbReference type="GO" id="GO:0016020">
    <property type="term" value="C:membrane"/>
    <property type="evidence" value="ECO:0007669"/>
    <property type="project" value="TreeGrafter"/>
</dbReference>
<evidence type="ECO:0000313" key="3">
    <source>
        <dbReference type="EMBL" id="PNF14722.1"/>
    </source>
</evidence>
<organism evidence="3 4">
    <name type="scientific">Cryptotermes secundus</name>
    <dbReference type="NCBI Taxonomy" id="105785"/>
    <lineage>
        <taxon>Eukaryota</taxon>
        <taxon>Metazoa</taxon>
        <taxon>Ecdysozoa</taxon>
        <taxon>Arthropoda</taxon>
        <taxon>Hexapoda</taxon>
        <taxon>Insecta</taxon>
        <taxon>Pterygota</taxon>
        <taxon>Neoptera</taxon>
        <taxon>Polyneoptera</taxon>
        <taxon>Dictyoptera</taxon>
        <taxon>Blattodea</taxon>
        <taxon>Blattoidea</taxon>
        <taxon>Termitoidae</taxon>
        <taxon>Kalotermitidae</taxon>
        <taxon>Cryptotermitinae</taxon>
        <taxon>Cryptotermes</taxon>
    </lineage>
</organism>
<dbReference type="Pfam" id="PF00650">
    <property type="entry name" value="CRAL_TRIO"/>
    <property type="match status" value="1"/>
</dbReference>
<dbReference type="InterPro" id="IPR036273">
    <property type="entry name" value="CRAL/TRIO_N_dom_sf"/>
</dbReference>
<dbReference type="SUPFAM" id="SSF46938">
    <property type="entry name" value="CRAL/TRIO N-terminal domain"/>
    <property type="match status" value="1"/>
</dbReference>
<dbReference type="SMART" id="SM00516">
    <property type="entry name" value="SEC14"/>
    <property type="match status" value="1"/>
</dbReference>
<dbReference type="Gene3D" id="1.10.8.20">
    <property type="entry name" value="N-terminal domain of phosphatidylinositol transfer protein sec14p"/>
    <property type="match status" value="1"/>
</dbReference>
<dbReference type="PROSITE" id="PS50191">
    <property type="entry name" value="CRAL_TRIO"/>
    <property type="match status" value="1"/>
</dbReference>
<dbReference type="GO" id="GO:1902936">
    <property type="term" value="F:phosphatidylinositol bisphosphate binding"/>
    <property type="evidence" value="ECO:0007669"/>
    <property type="project" value="TreeGrafter"/>
</dbReference>
<dbReference type="EMBL" id="NEVH01026096">
    <property type="protein sequence ID" value="PNF14723.1"/>
    <property type="molecule type" value="Genomic_DNA"/>
</dbReference>
<dbReference type="InterPro" id="IPR001251">
    <property type="entry name" value="CRAL-TRIO_dom"/>
</dbReference>
<feature type="domain" description="CRAL-TRIO" evidence="2">
    <location>
        <begin position="96"/>
        <end position="258"/>
    </location>
</feature>
<gene>
    <name evidence="3" type="ORF">B7P43_G08926</name>
</gene>
<name>A0A2J7PEI1_9NEOP</name>
<dbReference type="InterPro" id="IPR036865">
    <property type="entry name" value="CRAL-TRIO_dom_sf"/>
</dbReference>
<dbReference type="CDD" id="cd00170">
    <property type="entry name" value="SEC14"/>
    <property type="match status" value="1"/>
</dbReference>
<dbReference type="STRING" id="105785.A0A2J7PEI1"/>
<keyword evidence="4" id="KW-1185">Reference proteome</keyword>
<dbReference type="EMBL" id="NEVH01026096">
    <property type="protein sequence ID" value="PNF14722.1"/>
    <property type="molecule type" value="Genomic_DNA"/>
</dbReference>
<protein>
    <recommendedName>
        <fullName evidence="2">CRAL-TRIO domain-containing protein</fullName>
    </recommendedName>
</protein>
<dbReference type="PANTHER" id="PTHR10174">
    <property type="entry name" value="ALPHA-TOCOPHEROL TRANSFER PROTEIN-RELATED"/>
    <property type="match status" value="1"/>
</dbReference>
<accession>A0A2J7PEI1</accession>
<dbReference type="Gene3D" id="3.40.525.10">
    <property type="entry name" value="CRAL-TRIO lipid binding domain"/>
    <property type="match status" value="1"/>
</dbReference>
<proteinExistence type="predicted"/>
<dbReference type="EMBL" id="NEVH01026096">
    <property type="protein sequence ID" value="PNF14724.1"/>
    <property type="molecule type" value="Genomic_DNA"/>
</dbReference>
<dbReference type="OrthoDB" id="1434354at2759"/>
<feature type="region of interest" description="Disordered" evidence="1">
    <location>
        <begin position="1"/>
        <end position="27"/>
    </location>
</feature>
<evidence type="ECO:0000259" key="2">
    <source>
        <dbReference type="PROSITE" id="PS50191"/>
    </source>
</evidence>
<dbReference type="PRINTS" id="PR00180">
    <property type="entry name" value="CRETINALDHBP"/>
</dbReference>
<sequence>MSKMSKKEAQKKLQDKTIQKKTNREDDKADVQKCIETLRELLQGEKNLKIRLDDKFMLRYLRWLDFDPELAFNKIKDIYKFRAQTKEWHCCSPPSEYEDILEMHIQAILADRDSRGRRVYVVKIGNIDDNKDINIYRLSHVDDLWLEAAMEEEETQKNGLAVIVDMEGYSLKLFRWLTPQNLRNSSRKLYNLSFPQIDFHVVNTSALLNATIALVYPFLDSKVKEHIHFHNRDWPSLHKYINPEILPAEYGGQIPSLDYAKLRALLYDNSDQLMELFSMGYVNT</sequence>
<dbReference type="SUPFAM" id="SSF52087">
    <property type="entry name" value="CRAL/TRIO domain"/>
    <property type="match status" value="1"/>
</dbReference>
<dbReference type="Gene3D" id="1.20.5.1200">
    <property type="entry name" value="Alpha-tocopherol transfer"/>
    <property type="match status" value="1"/>
</dbReference>
<dbReference type="AlphaFoldDB" id="A0A2J7PEI1"/>
<evidence type="ECO:0000313" key="4">
    <source>
        <dbReference type="Proteomes" id="UP000235965"/>
    </source>
</evidence>